<protein>
    <submittedName>
        <fullName evidence="1">Uncharacterized protein</fullName>
    </submittedName>
</protein>
<sequence>MTVDCLYVKKEDLNESGVVVESYFAFHICNEHEERLVFLSSSFGDVKREVNRENLLEYLKRHFRDTFYKQVEYQEGLNYCGQWYNLEQLGFKEELPTKSEPIFETCPKCFGGGCMNCHFDGSILKEY</sequence>
<evidence type="ECO:0000313" key="2">
    <source>
        <dbReference type="Proteomes" id="UP001597214"/>
    </source>
</evidence>
<name>A0ABW4LN58_9BACI</name>
<evidence type="ECO:0000313" key="1">
    <source>
        <dbReference type="EMBL" id="MFD1736194.1"/>
    </source>
</evidence>
<reference evidence="2" key="1">
    <citation type="journal article" date="2019" name="Int. J. Syst. Evol. Microbiol.">
        <title>The Global Catalogue of Microorganisms (GCM) 10K type strain sequencing project: providing services to taxonomists for standard genome sequencing and annotation.</title>
        <authorList>
            <consortium name="The Broad Institute Genomics Platform"/>
            <consortium name="The Broad Institute Genome Sequencing Center for Infectious Disease"/>
            <person name="Wu L."/>
            <person name="Ma J."/>
        </authorList>
    </citation>
    <scope>NUCLEOTIDE SEQUENCE [LARGE SCALE GENOMIC DNA]</scope>
    <source>
        <strain evidence="2">CCUG 49339</strain>
    </source>
</reference>
<comment type="caution">
    <text evidence="1">The sequence shown here is derived from an EMBL/GenBank/DDBJ whole genome shotgun (WGS) entry which is preliminary data.</text>
</comment>
<keyword evidence="2" id="KW-1185">Reference proteome</keyword>
<dbReference type="Proteomes" id="UP001597214">
    <property type="component" value="Unassembled WGS sequence"/>
</dbReference>
<accession>A0ABW4LN58</accession>
<gene>
    <name evidence="1" type="ORF">ACFSCX_06405</name>
</gene>
<organism evidence="1 2">
    <name type="scientific">Bacillus salitolerans</name>
    <dbReference type="NCBI Taxonomy" id="1437434"/>
    <lineage>
        <taxon>Bacteria</taxon>
        <taxon>Bacillati</taxon>
        <taxon>Bacillota</taxon>
        <taxon>Bacilli</taxon>
        <taxon>Bacillales</taxon>
        <taxon>Bacillaceae</taxon>
        <taxon>Bacillus</taxon>
    </lineage>
</organism>
<dbReference type="EMBL" id="JBHUEM010000005">
    <property type="protein sequence ID" value="MFD1736194.1"/>
    <property type="molecule type" value="Genomic_DNA"/>
</dbReference>
<dbReference type="RefSeq" id="WP_377927341.1">
    <property type="nucleotide sequence ID" value="NZ_JBHUEM010000005.1"/>
</dbReference>
<proteinExistence type="predicted"/>